<feature type="repeat" description="ANK" evidence="3">
    <location>
        <begin position="1566"/>
        <end position="1598"/>
    </location>
</feature>
<keyword evidence="1" id="KW-0677">Repeat</keyword>
<evidence type="ECO:0000259" key="4">
    <source>
        <dbReference type="Pfam" id="PF24883"/>
    </source>
</evidence>
<feature type="repeat" description="ANK" evidence="3">
    <location>
        <begin position="1297"/>
        <end position="1329"/>
    </location>
</feature>
<dbReference type="EMBL" id="JAGMVJ010000008">
    <property type="protein sequence ID" value="KAH7088114.1"/>
    <property type="molecule type" value="Genomic_DNA"/>
</dbReference>
<keyword evidence="2 3" id="KW-0040">ANK repeat</keyword>
<feature type="repeat" description="ANK" evidence="3">
    <location>
        <begin position="1446"/>
        <end position="1478"/>
    </location>
</feature>
<evidence type="ECO:0000256" key="1">
    <source>
        <dbReference type="ARBA" id="ARBA00022737"/>
    </source>
</evidence>
<dbReference type="SMART" id="SM00248">
    <property type="entry name" value="ANK"/>
    <property type="match status" value="28"/>
</dbReference>
<feature type="repeat" description="ANK" evidence="3">
    <location>
        <begin position="1898"/>
        <end position="1930"/>
    </location>
</feature>
<sequence>MEGLGGKCDAKDIMRSLLRQLTVKNEETFEIVEQVHLEFKRREAKGKVGMGTVDKLEPHECTHWILELLQSSQAVILIDAIDEIDLADRHLLMKELIKLRDDPNRVVKIFLSSRDDTNLAQWLRDVPELHVKTALTQDDMQHFVRHCVSSAIDNKHLLDGSADPNLQSELEAYFLKRANGMFRWVELQLRYFCDLKSKHSIEQAMRNHTGASIQALDDLYATIFTRIRETDPSAYEIALQAFRLMLCAHEPLSPSALLAAASIARNGTRYSLEASELLRICSHLVIHDDELDTLQFSHTSVREYLARLPDFATGKANSTAAWSCLTRCIENSSPDLSKGVHPARDFDVYAAMYWATHYTATSEHDRDTALEAALKELLLAEEIMAPFPSWIETVDEISKALPSHHTLLRDLVAMKSHSMTPLFTACIYGFEAVVDSLSTLESWEINEKNNLGYTGIYLASAAGQTGVVERMLKLGADITLECGRQTTPLQAACANGHGATVQLILGLSGHHISTEAVNSAVQMALRSGHEDIAVLIMQQDNLSVSQDIYDQAFEAAAAMGFAGLMEYLHQTSKVVDQNKKMLAKGAEKTYHDGKITRFRTYFENKPLPDDALATAAFYGQNEVVKFCLAKGLDIEEEGPFGTPLRAASLMGHDSTVRMLLDQDANIEAVGSFGDALQAAAMRGHLSILKTLIHFGANVDNFSGYYGTALQAASFRGHVPIVRALIAAGAKIGQRGFFDDAVSAAVSGGYQDVVSLLIQSGYQSYRFENEDKARRASAMYSLGPPPSHVDLLSTPNAPDAYAWLQDDHRLHDIDRSKLAQLQDPSFKDAYESIQSGISIGRAVDLPAIKAAERLGPHALLIATTTGQLPIIQSMLECRDTIGVRAHGLGQILQAASVVGHLEIVEYVLALTDVPKEDIPRSLECAAWYGHIPIVERLLEFEEAYGPPPTSGYDPFTPKGRRFCDSKWMSDSETVAWSDYFLTTFSGVDQLNETSANGHILRILLQGCRGDAPATVELALTLAHGSGLQNLFSAALPVAIKSNSARALEVLFRFEPGSDSVVVQNACAQAEKHEALSALYYLLQQQGAEAYDFQDYWEVFEGASRAQHTKLLLYLINRILRSQEDSLLEEKFVEAAQGGHNLAIETWDQRVRKFGRYPQIVCQALDQACANSHVGMVSYLIDRGADVNTLVEKPQEPYSLDTEDQRSGDTYFRNMEIWRKRWGVLREDGRDDALKKQSWPRTALHACFQGIPQCDRIGGLGGGTFKSFRDTKAEFLARHGETVQLLLHNNANVNTIDPHGRSAMHYAALLCPLATVQALLDSGSHSSSTDNYGKTPLAYAAWREIDSFPVVQLLIKAGAIVSEAKELLEAALSIFRFRGVFIESVSVHQVLTTGPGATIRWLLQSNSKLQAERQEFGLLLQMASADGDADLVRLLIERNVDIKVNSYHYGTALHAAAELGHINCLKLLVEAGADVNLPAGRSGFTPLRAAVQGQHTAVVQILLEAGADMRSFDSATGQVPLRSNFKCPMLTFACGTGNVELVQLLLLHSRETNSLLSVPQKQHPIFSDVSSALHRACSKGHSQVVALLLEHGADPDSQTESSRSPLTTAADIGDVELMKMLLAAGAVLYDAKRDINVLRTLVIREGPKKATDFVLTQLLGTQDFIAACKECPSFMRTWQEDASFALTVDTMQVTKDLFEHLAALGAQHTIGMLQEGSSDMADVSHANYQALQAAAYFQKYELLSVLLSKESDILLPSSKYDLLIYAALDGLMPPTFTRKESLCCEVWASDSYRYPWFDGNSKKCTCPDARTTATTAIKQLLEITNADVNSSIGMWGTPLHIASYLGMLQLVKHLVSVGADVNMQVGRFGSALVAALKGNSSEVVNYLLQQDIDVNPKPTKHGTPLYFACKSRNMELFQSLLRRGAHMDESTSVNGTALHMACENKDYEMAEILLENGAGVNVCVPKLGTPVHIACGGRDAKMLSMLVKFKADVDIVSPDRGAGLHILATGRNCDMATTLLQHGANVNIFSAKHGTPLHMACQDHDDTMTRLLVKHGANVNSRGIQGESLLSFMLSKSRRYAFEWHIGALLEAEQQLEMNEEDLKILVASSPKPSVFQRLMDDNRHLQPTIDMVQSVIPRYDYMESDILPLLLARAPQLEIPMEVIMKAKSVGTLKVLMQHGSKLEVTADLMDALADGADLNIIKYLVETAPQVQPPASIITAVTNLPPPLKSDETIGRFYIDPAYEKRRYSEQVALAKEIVDLIVTHHPDIELSPASTTEESPRMTDAHL</sequence>
<dbReference type="InterPro" id="IPR056884">
    <property type="entry name" value="NPHP3-like_N"/>
</dbReference>
<protein>
    <submittedName>
        <fullName evidence="5">Ankyrin repeat-containing domain protein</fullName>
    </submittedName>
</protein>
<feature type="repeat" description="ANK" evidence="3">
    <location>
        <begin position="451"/>
        <end position="483"/>
    </location>
</feature>
<dbReference type="PANTHER" id="PTHR24123:SF33">
    <property type="entry name" value="PROTEIN HOS4"/>
    <property type="match status" value="1"/>
</dbReference>
<feature type="repeat" description="ANK" evidence="3">
    <location>
        <begin position="1931"/>
        <end position="1960"/>
    </location>
</feature>
<evidence type="ECO:0000256" key="3">
    <source>
        <dbReference type="PROSITE-ProRule" id="PRU00023"/>
    </source>
</evidence>
<dbReference type="PROSITE" id="PS50088">
    <property type="entry name" value="ANK_REPEAT"/>
    <property type="match status" value="13"/>
</dbReference>
<feature type="repeat" description="ANK" evidence="3">
    <location>
        <begin position="642"/>
        <end position="671"/>
    </location>
</feature>
<dbReference type="Pfam" id="PF12796">
    <property type="entry name" value="Ank_2"/>
    <property type="match status" value="6"/>
</dbReference>
<feature type="repeat" description="ANK" evidence="3">
    <location>
        <begin position="1599"/>
        <end position="1624"/>
    </location>
</feature>
<dbReference type="PROSITE" id="PS50297">
    <property type="entry name" value="ANK_REP_REGION"/>
    <property type="match status" value="9"/>
</dbReference>
<name>A0A8K0R6M2_9PLEO</name>
<reference evidence="5" key="1">
    <citation type="journal article" date="2021" name="Nat. Commun.">
        <title>Genetic determinants of endophytism in the Arabidopsis root mycobiome.</title>
        <authorList>
            <person name="Mesny F."/>
            <person name="Miyauchi S."/>
            <person name="Thiergart T."/>
            <person name="Pickel B."/>
            <person name="Atanasova L."/>
            <person name="Karlsson M."/>
            <person name="Huettel B."/>
            <person name="Barry K.W."/>
            <person name="Haridas S."/>
            <person name="Chen C."/>
            <person name="Bauer D."/>
            <person name="Andreopoulos W."/>
            <person name="Pangilinan J."/>
            <person name="LaButti K."/>
            <person name="Riley R."/>
            <person name="Lipzen A."/>
            <person name="Clum A."/>
            <person name="Drula E."/>
            <person name="Henrissat B."/>
            <person name="Kohler A."/>
            <person name="Grigoriev I.V."/>
            <person name="Martin F.M."/>
            <person name="Hacquard S."/>
        </authorList>
    </citation>
    <scope>NUCLEOTIDE SEQUENCE</scope>
    <source>
        <strain evidence="5">MPI-SDFR-AT-0120</strain>
    </source>
</reference>
<dbReference type="Gene3D" id="1.25.40.20">
    <property type="entry name" value="Ankyrin repeat-containing domain"/>
    <property type="match status" value="8"/>
</dbReference>
<accession>A0A8K0R6M2</accession>
<feature type="repeat" description="ANK" evidence="3">
    <location>
        <begin position="2030"/>
        <end position="2062"/>
    </location>
</feature>
<dbReference type="SUPFAM" id="SSF48403">
    <property type="entry name" value="Ankyrin repeat"/>
    <property type="match status" value="5"/>
</dbReference>
<feature type="domain" description="Nephrocystin 3-like N-terminal" evidence="4">
    <location>
        <begin position="8"/>
        <end position="114"/>
    </location>
</feature>
<dbReference type="InterPro" id="IPR002110">
    <property type="entry name" value="Ankyrin_rpt"/>
</dbReference>
<evidence type="ECO:0000313" key="6">
    <source>
        <dbReference type="Proteomes" id="UP000813461"/>
    </source>
</evidence>
<evidence type="ECO:0000256" key="2">
    <source>
        <dbReference type="ARBA" id="ARBA00023043"/>
    </source>
</evidence>
<comment type="caution">
    <text evidence="5">The sequence shown here is derived from an EMBL/GenBank/DDBJ whole genome shotgun (WGS) entry which is preliminary data.</text>
</comment>
<dbReference type="Proteomes" id="UP000813461">
    <property type="component" value="Unassembled WGS sequence"/>
</dbReference>
<feature type="repeat" description="ANK" evidence="3">
    <location>
        <begin position="675"/>
        <end position="703"/>
    </location>
</feature>
<dbReference type="InterPro" id="IPR036770">
    <property type="entry name" value="Ankyrin_rpt-contain_sf"/>
</dbReference>
<feature type="repeat" description="ANK" evidence="3">
    <location>
        <begin position="1835"/>
        <end position="1864"/>
    </location>
</feature>
<dbReference type="Pfam" id="PF24883">
    <property type="entry name" value="NPHP3_N"/>
    <property type="match status" value="1"/>
</dbReference>
<feature type="repeat" description="ANK" evidence="3">
    <location>
        <begin position="1330"/>
        <end position="1364"/>
    </location>
</feature>
<proteinExistence type="predicted"/>
<dbReference type="PANTHER" id="PTHR24123">
    <property type="entry name" value="ANKYRIN REPEAT-CONTAINING"/>
    <property type="match status" value="1"/>
</dbReference>
<keyword evidence="6" id="KW-1185">Reference proteome</keyword>
<organism evidence="5 6">
    <name type="scientific">Paraphoma chrysanthemicola</name>
    <dbReference type="NCBI Taxonomy" id="798071"/>
    <lineage>
        <taxon>Eukaryota</taxon>
        <taxon>Fungi</taxon>
        <taxon>Dikarya</taxon>
        <taxon>Ascomycota</taxon>
        <taxon>Pezizomycotina</taxon>
        <taxon>Dothideomycetes</taxon>
        <taxon>Pleosporomycetidae</taxon>
        <taxon>Pleosporales</taxon>
        <taxon>Pleosporineae</taxon>
        <taxon>Phaeosphaeriaceae</taxon>
        <taxon>Paraphoma</taxon>
    </lineage>
</organism>
<feature type="repeat" description="ANK" evidence="3">
    <location>
        <begin position="1480"/>
        <end position="1512"/>
    </location>
</feature>
<dbReference type="Pfam" id="PF00023">
    <property type="entry name" value="Ank"/>
    <property type="match status" value="1"/>
</dbReference>
<evidence type="ECO:0000313" key="5">
    <source>
        <dbReference type="EMBL" id="KAH7088114.1"/>
    </source>
</evidence>
<dbReference type="OrthoDB" id="194358at2759"/>
<gene>
    <name evidence="5" type="ORF">FB567DRAFT_331515</name>
</gene>
<dbReference type="InterPro" id="IPR051165">
    <property type="entry name" value="Multifunctional_ANK_Repeat"/>
</dbReference>